<dbReference type="PANTHER" id="PTHR11042:SF138">
    <property type="entry name" value="SERINE_THREONINE-PROTEIN KINASE IKS1-RELATED"/>
    <property type="match status" value="1"/>
</dbReference>
<dbReference type="EC" id="2.7.11.1" evidence="1"/>
<evidence type="ECO:0000256" key="9">
    <source>
        <dbReference type="ARBA" id="ARBA00048679"/>
    </source>
</evidence>
<evidence type="ECO:0000256" key="2">
    <source>
        <dbReference type="ARBA" id="ARBA00022527"/>
    </source>
</evidence>
<feature type="compositionally biased region" description="Low complexity" evidence="10">
    <location>
        <begin position="524"/>
        <end position="540"/>
    </location>
</feature>
<evidence type="ECO:0000256" key="3">
    <source>
        <dbReference type="ARBA" id="ARBA00022679"/>
    </source>
</evidence>
<dbReference type="GO" id="GO:0051094">
    <property type="term" value="P:positive regulation of developmental process"/>
    <property type="evidence" value="ECO:0007669"/>
    <property type="project" value="UniProtKB-ARBA"/>
</dbReference>
<dbReference type="FunFam" id="3.30.200.20:FF:000306">
    <property type="entry name" value="IKS protein kinase"/>
    <property type="match status" value="1"/>
</dbReference>
<dbReference type="GO" id="GO:0004674">
    <property type="term" value="F:protein serine/threonine kinase activity"/>
    <property type="evidence" value="ECO:0007669"/>
    <property type="project" value="UniProtKB-KW"/>
</dbReference>
<keyword evidence="2" id="KW-0723">Serine/threonine-protein kinase</keyword>
<keyword evidence="11" id="KW-1133">Transmembrane helix</keyword>
<evidence type="ECO:0000256" key="4">
    <source>
        <dbReference type="ARBA" id="ARBA00022741"/>
    </source>
</evidence>
<keyword evidence="5 13" id="KW-0418">Kinase</keyword>
<evidence type="ECO:0000313" key="14">
    <source>
        <dbReference type="EnsemblFungi" id="MAPG_07676T0"/>
    </source>
</evidence>
<dbReference type="GO" id="GO:0005634">
    <property type="term" value="C:nucleus"/>
    <property type="evidence" value="ECO:0007669"/>
    <property type="project" value="TreeGrafter"/>
</dbReference>
<dbReference type="Gene3D" id="1.10.510.10">
    <property type="entry name" value="Transferase(Phosphotransferase) domain 1"/>
    <property type="match status" value="1"/>
</dbReference>
<dbReference type="CDD" id="cd00180">
    <property type="entry name" value="PKc"/>
    <property type="match status" value="1"/>
</dbReference>
<feature type="region of interest" description="Disordered" evidence="10">
    <location>
        <begin position="67"/>
        <end position="104"/>
    </location>
</feature>
<proteinExistence type="inferred from homology"/>
<comment type="similarity">
    <text evidence="7">Belongs to the protein kinase superfamily. Ser/Thr protein kinase family. GCN2 subfamily.</text>
</comment>
<dbReference type="InterPro" id="IPR008271">
    <property type="entry name" value="Ser/Thr_kinase_AS"/>
</dbReference>
<reference evidence="15" key="1">
    <citation type="submission" date="2010-05" db="EMBL/GenBank/DDBJ databases">
        <title>The genome sequence of Magnaporthe poae strain ATCC 64411.</title>
        <authorList>
            <person name="Ma L.-J."/>
            <person name="Dead R."/>
            <person name="Young S."/>
            <person name="Zeng Q."/>
            <person name="Koehrsen M."/>
            <person name="Alvarado L."/>
            <person name="Berlin A."/>
            <person name="Chapman S.B."/>
            <person name="Chen Z."/>
            <person name="Freedman E."/>
            <person name="Gellesch M."/>
            <person name="Goldberg J."/>
            <person name="Griggs A."/>
            <person name="Gujja S."/>
            <person name="Heilman E.R."/>
            <person name="Heiman D."/>
            <person name="Hepburn T."/>
            <person name="Howarth C."/>
            <person name="Jen D."/>
            <person name="Larson L."/>
            <person name="Mehta T."/>
            <person name="Neiman D."/>
            <person name="Pearson M."/>
            <person name="Roberts A."/>
            <person name="Saif S."/>
            <person name="Shea T."/>
            <person name="Shenoy N."/>
            <person name="Sisk P."/>
            <person name="Stolte C."/>
            <person name="Sykes S."/>
            <person name="Walk T."/>
            <person name="White J."/>
            <person name="Yandava C."/>
            <person name="Haas B."/>
            <person name="Nusbaum C."/>
            <person name="Birren B."/>
        </authorList>
    </citation>
    <scope>NUCLEOTIDE SEQUENCE [LARGE SCALE GENOMIC DNA]</scope>
    <source>
        <strain evidence="15">ATCC 64411 / 73-15</strain>
    </source>
</reference>
<dbReference type="SMART" id="SM00220">
    <property type="entry name" value="S_TKc"/>
    <property type="match status" value="1"/>
</dbReference>
<evidence type="ECO:0000313" key="13">
    <source>
        <dbReference type="EMBL" id="KLU88691.1"/>
    </source>
</evidence>
<evidence type="ECO:0000256" key="6">
    <source>
        <dbReference type="ARBA" id="ARBA00022840"/>
    </source>
</evidence>
<dbReference type="PANTHER" id="PTHR11042">
    <property type="entry name" value="EUKARYOTIC TRANSLATION INITIATION FACTOR 2-ALPHA KINASE EIF2-ALPHA KINASE -RELATED"/>
    <property type="match status" value="1"/>
</dbReference>
<dbReference type="STRING" id="644358.A0A0C4E5B0"/>
<name>A0A0C4E5B0_MAGP6</name>
<protein>
    <recommendedName>
        <fullName evidence="1">non-specific serine/threonine protein kinase</fullName>
        <ecNumber evidence="1">2.7.11.1</ecNumber>
    </recommendedName>
</protein>
<comment type="catalytic activity">
    <reaction evidence="8">
        <text>L-threonyl-[protein] + ATP = O-phospho-L-threonyl-[protein] + ADP + H(+)</text>
        <dbReference type="Rhea" id="RHEA:46608"/>
        <dbReference type="Rhea" id="RHEA-COMP:11060"/>
        <dbReference type="Rhea" id="RHEA-COMP:11605"/>
        <dbReference type="ChEBI" id="CHEBI:15378"/>
        <dbReference type="ChEBI" id="CHEBI:30013"/>
        <dbReference type="ChEBI" id="CHEBI:30616"/>
        <dbReference type="ChEBI" id="CHEBI:61977"/>
        <dbReference type="ChEBI" id="CHEBI:456216"/>
        <dbReference type="EC" id="2.7.11.1"/>
    </reaction>
</comment>
<dbReference type="PROSITE" id="PS50011">
    <property type="entry name" value="PROTEIN_KINASE_DOM"/>
    <property type="match status" value="1"/>
</dbReference>
<feature type="region of interest" description="Disordered" evidence="10">
    <location>
        <begin position="467"/>
        <end position="597"/>
    </location>
</feature>
<feature type="compositionally biased region" description="Basic and acidic residues" evidence="10">
    <location>
        <begin position="84"/>
        <end position="97"/>
    </location>
</feature>
<sequence>MSLVPYHPREDREIVLRYNNALVVRDRASRRLEIQRVTDCPTCHRPLNTPTADRQYDAPPAHDSFVSPNYFRLLQPGGHTRGPHHADRTDESARPDHPPSSPVRRLVHRVPHVETAPDAEFVSSAPAVQEGARIRKSAFSPNYFRDFFVEERELGRGGKGVVLLVRHQLDGVQLGHYACKRVPVGDDHAWLEKVLVEVELLASLTHPNLVAYRHVWLEEVKLNRFGPSVACAFILQQYCNGGDLLQYVVGALPKEATKEQLKERIRRRSKGQAERTPVTSPTAHRRLPLEEIYSIFKDITSGLVHLHDNNYIHRDLKPSNCLLHRQGKIMTCLISDFGEVQQERAMRSSTGSTGTISYCAPEVLVRDSTGRYGNFTTKSDIFSLGMILYFLCFGRLPYHSANTLQEELEDVELLRAEIADWKGFQDERRERPDLPSKLYSLLKKLLSISPNERPSAPEVLSIMKNESSVDGLPRRQRSGSPSSIGLSGRRIQSLDSPHPPSTPVSDSGKHSSLARPSGTRDEVPATPAAAPAEAASSLSPQPTPLNSIQKHPNPTPSTPRHRPPPLVTSHGHDNFERRTPSPIGTDRTSPTAAPGPIPLLMPPPATPLEHARHQVVVAHHNLSLFLARHASTLVSSIRLAFFVLKMASLTRPCWPYVVNPVIGAFLVVVAGMDLAIPATASNAGPGPRRLLTRAGLPSRPDVRGLASRWRWDLRISLFLVFLHFFVLWAAFSQDRLCTVLHPTPAGWPDDI</sequence>
<keyword evidence="3" id="KW-0808">Transferase</keyword>
<evidence type="ECO:0000256" key="10">
    <source>
        <dbReference type="SAM" id="MobiDB-lite"/>
    </source>
</evidence>
<keyword evidence="6" id="KW-0067">ATP-binding</keyword>
<dbReference type="VEuPathDB" id="FungiDB:MAPG_07676"/>
<evidence type="ECO:0000256" key="5">
    <source>
        <dbReference type="ARBA" id="ARBA00022777"/>
    </source>
</evidence>
<dbReference type="OrthoDB" id="1405469at2759"/>
<dbReference type="EMBL" id="ADBL01001856">
    <property type="status" value="NOT_ANNOTATED_CDS"/>
    <property type="molecule type" value="Genomic_DNA"/>
</dbReference>
<dbReference type="EnsemblFungi" id="MAPG_07676T0">
    <property type="protein sequence ID" value="MAPG_07676T0"/>
    <property type="gene ID" value="MAPG_07676"/>
</dbReference>
<reference evidence="13" key="3">
    <citation type="submission" date="2011-03" db="EMBL/GenBank/DDBJ databases">
        <title>Annotation of Magnaporthe poae ATCC 64411.</title>
        <authorList>
            <person name="Ma L.-J."/>
            <person name="Dead R."/>
            <person name="Young S.K."/>
            <person name="Zeng Q."/>
            <person name="Gargeya S."/>
            <person name="Fitzgerald M."/>
            <person name="Haas B."/>
            <person name="Abouelleil A."/>
            <person name="Alvarado L."/>
            <person name="Arachchi H.M."/>
            <person name="Berlin A."/>
            <person name="Brown A."/>
            <person name="Chapman S.B."/>
            <person name="Chen Z."/>
            <person name="Dunbar C."/>
            <person name="Freedman E."/>
            <person name="Gearin G."/>
            <person name="Gellesch M."/>
            <person name="Goldberg J."/>
            <person name="Griggs A."/>
            <person name="Gujja S."/>
            <person name="Heiman D."/>
            <person name="Howarth C."/>
            <person name="Larson L."/>
            <person name="Lui A."/>
            <person name="MacDonald P.J.P."/>
            <person name="Mehta T."/>
            <person name="Montmayeur A."/>
            <person name="Murphy C."/>
            <person name="Neiman D."/>
            <person name="Pearson M."/>
            <person name="Priest M."/>
            <person name="Roberts A."/>
            <person name="Saif S."/>
            <person name="Shea T."/>
            <person name="Shenoy N."/>
            <person name="Sisk P."/>
            <person name="Stolte C."/>
            <person name="Sykes S."/>
            <person name="Yandava C."/>
            <person name="Wortman J."/>
            <person name="Nusbaum C."/>
            <person name="Birren B."/>
        </authorList>
    </citation>
    <scope>NUCLEOTIDE SEQUENCE</scope>
    <source>
        <strain evidence="13">ATCC 64411</strain>
    </source>
</reference>
<dbReference type="GO" id="GO:0005737">
    <property type="term" value="C:cytoplasm"/>
    <property type="evidence" value="ECO:0007669"/>
    <property type="project" value="TreeGrafter"/>
</dbReference>
<dbReference type="AlphaFoldDB" id="A0A0C4E5B0"/>
<dbReference type="PROSITE" id="PS00108">
    <property type="entry name" value="PROTEIN_KINASE_ST"/>
    <property type="match status" value="1"/>
</dbReference>
<feature type="domain" description="Protein kinase" evidence="12">
    <location>
        <begin position="148"/>
        <end position="469"/>
    </location>
</feature>
<dbReference type="InterPro" id="IPR000719">
    <property type="entry name" value="Prot_kinase_dom"/>
</dbReference>
<feature type="compositionally biased region" description="Basic and acidic residues" evidence="10">
    <location>
        <begin position="570"/>
        <end position="579"/>
    </location>
</feature>
<comment type="catalytic activity">
    <reaction evidence="9">
        <text>L-seryl-[protein] + ATP = O-phospho-L-seryl-[protein] + ADP + H(+)</text>
        <dbReference type="Rhea" id="RHEA:17989"/>
        <dbReference type="Rhea" id="RHEA-COMP:9863"/>
        <dbReference type="Rhea" id="RHEA-COMP:11604"/>
        <dbReference type="ChEBI" id="CHEBI:15378"/>
        <dbReference type="ChEBI" id="CHEBI:29999"/>
        <dbReference type="ChEBI" id="CHEBI:30616"/>
        <dbReference type="ChEBI" id="CHEBI:83421"/>
        <dbReference type="ChEBI" id="CHEBI:456216"/>
        <dbReference type="EC" id="2.7.11.1"/>
    </reaction>
</comment>
<evidence type="ECO:0000259" key="12">
    <source>
        <dbReference type="PROSITE" id="PS50011"/>
    </source>
</evidence>
<organism evidence="14 15">
    <name type="scientific">Magnaporthiopsis poae (strain ATCC 64411 / 73-15)</name>
    <name type="common">Kentucky bluegrass fungus</name>
    <name type="synonym">Magnaporthe poae</name>
    <dbReference type="NCBI Taxonomy" id="644358"/>
    <lineage>
        <taxon>Eukaryota</taxon>
        <taxon>Fungi</taxon>
        <taxon>Dikarya</taxon>
        <taxon>Ascomycota</taxon>
        <taxon>Pezizomycotina</taxon>
        <taxon>Sordariomycetes</taxon>
        <taxon>Sordariomycetidae</taxon>
        <taxon>Magnaporthales</taxon>
        <taxon>Magnaporthaceae</taxon>
        <taxon>Magnaporthiopsis</taxon>
    </lineage>
</organism>
<keyword evidence="11" id="KW-0812">Transmembrane</keyword>
<evidence type="ECO:0000256" key="8">
    <source>
        <dbReference type="ARBA" id="ARBA00047899"/>
    </source>
</evidence>
<reference evidence="14" key="5">
    <citation type="submission" date="2015-06" db="UniProtKB">
        <authorList>
            <consortium name="EnsemblFungi"/>
        </authorList>
    </citation>
    <scope>IDENTIFICATION</scope>
    <source>
        <strain evidence="14">ATCC 64411</strain>
    </source>
</reference>
<dbReference type="Pfam" id="PF00069">
    <property type="entry name" value="Pkinase"/>
    <property type="match status" value="1"/>
</dbReference>
<dbReference type="EMBL" id="GL876971">
    <property type="protein sequence ID" value="KLU88691.1"/>
    <property type="molecule type" value="Genomic_DNA"/>
</dbReference>
<feature type="transmembrane region" description="Helical" evidence="11">
    <location>
        <begin position="713"/>
        <end position="731"/>
    </location>
</feature>
<gene>
    <name evidence="13" type="ORF">MAPG_07676</name>
</gene>
<dbReference type="SUPFAM" id="SSF56112">
    <property type="entry name" value="Protein kinase-like (PK-like)"/>
    <property type="match status" value="1"/>
</dbReference>
<keyword evidence="15" id="KW-1185">Reference proteome</keyword>
<evidence type="ECO:0000256" key="11">
    <source>
        <dbReference type="SAM" id="Phobius"/>
    </source>
</evidence>
<evidence type="ECO:0000256" key="1">
    <source>
        <dbReference type="ARBA" id="ARBA00012513"/>
    </source>
</evidence>
<keyword evidence="4" id="KW-0547">Nucleotide-binding</keyword>
<dbReference type="OMA" id="HEIDGCA"/>
<reference evidence="14" key="4">
    <citation type="journal article" date="2015" name="G3 (Bethesda)">
        <title>Genome sequences of three phytopathogenic species of the Magnaporthaceae family of fungi.</title>
        <authorList>
            <person name="Okagaki L.H."/>
            <person name="Nunes C.C."/>
            <person name="Sailsbery J."/>
            <person name="Clay B."/>
            <person name="Brown D."/>
            <person name="John T."/>
            <person name="Oh Y."/>
            <person name="Young N."/>
            <person name="Fitzgerald M."/>
            <person name="Haas B.J."/>
            <person name="Zeng Q."/>
            <person name="Young S."/>
            <person name="Adiconis X."/>
            <person name="Fan L."/>
            <person name="Levin J.Z."/>
            <person name="Mitchell T.K."/>
            <person name="Okubara P.A."/>
            <person name="Farman M.L."/>
            <person name="Kohn L.M."/>
            <person name="Birren B."/>
            <person name="Ma L.-J."/>
            <person name="Dean R.A."/>
        </authorList>
    </citation>
    <scope>NUCLEOTIDE SEQUENCE</scope>
    <source>
        <strain evidence="14">ATCC 64411 / 73-15</strain>
    </source>
</reference>
<evidence type="ECO:0000256" key="7">
    <source>
        <dbReference type="ARBA" id="ARBA00037982"/>
    </source>
</evidence>
<accession>A0A0C4E5B0</accession>
<dbReference type="Gene3D" id="3.30.200.20">
    <property type="entry name" value="Phosphorylase Kinase, domain 1"/>
    <property type="match status" value="1"/>
</dbReference>
<feature type="transmembrane region" description="Helical" evidence="11">
    <location>
        <begin position="656"/>
        <end position="676"/>
    </location>
</feature>
<dbReference type="GO" id="GO:0005524">
    <property type="term" value="F:ATP binding"/>
    <property type="evidence" value="ECO:0007669"/>
    <property type="project" value="UniProtKB-KW"/>
</dbReference>
<keyword evidence="11" id="KW-0472">Membrane</keyword>
<reference evidence="13" key="2">
    <citation type="submission" date="2010-05" db="EMBL/GenBank/DDBJ databases">
        <title>The Genome Sequence of Magnaporthe poae strain ATCC 64411.</title>
        <authorList>
            <consortium name="The Broad Institute Genome Sequencing Platform"/>
            <consortium name="Broad Institute Genome Sequencing Center for Infectious Disease"/>
            <person name="Ma L.-J."/>
            <person name="Dead R."/>
            <person name="Young S."/>
            <person name="Zeng Q."/>
            <person name="Koehrsen M."/>
            <person name="Alvarado L."/>
            <person name="Berlin A."/>
            <person name="Chapman S.B."/>
            <person name="Chen Z."/>
            <person name="Freedman E."/>
            <person name="Gellesch M."/>
            <person name="Goldberg J."/>
            <person name="Griggs A."/>
            <person name="Gujja S."/>
            <person name="Heilman E.R."/>
            <person name="Heiman D."/>
            <person name="Hepburn T."/>
            <person name="Howarth C."/>
            <person name="Jen D."/>
            <person name="Larson L."/>
            <person name="Mehta T."/>
            <person name="Neiman D."/>
            <person name="Pearson M."/>
            <person name="Roberts A."/>
            <person name="Saif S."/>
            <person name="Shea T."/>
            <person name="Shenoy N."/>
            <person name="Sisk P."/>
            <person name="Stolte C."/>
            <person name="Sykes S."/>
            <person name="Walk T."/>
            <person name="White J."/>
            <person name="Yandava C."/>
            <person name="Haas B."/>
            <person name="Nusbaum C."/>
            <person name="Birren B."/>
        </authorList>
    </citation>
    <scope>NUCLEOTIDE SEQUENCE</scope>
    <source>
        <strain evidence="13">ATCC 64411</strain>
    </source>
</reference>
<dbReference type="eggNOG" id="KOG0032">
    <property type="taxonomic scope" value="Eukaryota"/>
</dbReference>
<dbReference type="FunFam" id="1.10.510.10:FF:000699">
    <property type="entry name" value="Probable serine/threonine-protein kinase iksA"/>
    <property type="match status" value="1"/>
</dbReference>
<dbReference type="InterPro" id="IPR011009">
    <property type="entry name" value="Kinase-like_dom_sf"/>
</dbReference>
<dbReference type="InterPro" id="IPR050339">
    <property type="entry name" value="CC_SR_Kinase"/>
</dbReference>
<dbReference type="Proteomes" id="UP000011715">
    <property type="component" value="Unassembled WGS sequence"/>
</dbReference>
<evidence type="ECO:0000313" key="15">
    <source>
        <dbReference type="Proteomes" id="UP000011715"/>
    </source>
</evidence>